<accession>A0A7S3JU71</accession>
<protein>
    <submittedName>
        <fullName evidence="1">Uncharacterized protein</fullName>
    </submittedName>
</protein>
<organism evidence="1">
    <name type="scientific">Aureoumbra lagunensis</name>
    <dbReference type="NCBI Taxonomy" id="44058"/>
    <lineage>
        <taxon>Eukaryota</taxon>
        <taxon>Sar</taxon>
        <taxon>Stramenopiles</taxon>
        <taxon>Ochrophyta</taxon>
        <taxon>Pelagophyceae</taxon>
        <taxon>Pelagomonadales</taxon>
        <taxon>Aureoumbra</taxon>
    </lineage>
</organism>
<dbReference type="AlphaFoldDB" id="A0A7S3JU71"/>
<evidence type="ECO:0000313" key="1">
    <source>
        <dbReference type="EMBL" id="CAE0365150.1"/>
    </source>
</evidence>
<dbReference type="EMBL" id="HBIJ01008334">
    <property type="protein sequence ID" value="CAE0365150.1"/>
    <property type="molecule type" value="Transcribed_RNA"/>
</dbReference>
<reference evidence="1" key="1">
    <citation type="submission" date="2021-01" db="EMBL/GenBank/DDBJ databases">
        <authorList>
            <person name="Corre E."/>
            <person name="Pelletier E."/>
            <person name="Niang G."/>
            <person name="Scheremetjew M."/>
            <person name="Finn R."/>
            <person name="Kale V."/>
            <person name="Holt S."/>
            <person name="Cochrane G."/>
            <person name="Meng A."/>
            <person name="Brown T."/>
            <person name="Cohen L."/>
        </authorList>
    </citation>
    <scope>NUCLEOTIDE SEQUENCE</scope>
    <source>
        <strain evidence="1">CCMP1510</strain>
    </source>
</reference>
<sequence>MAAAALANILPEKLNDHNKDEYFCMKKIFGFVEPEKHDMISYVQSPREKFKSKGIDIGSVVAFSYDSQILIGIVKNIVKNATIVVPGIERALNATLFNFSRTIIKVNGWVICAVWHVPHRDVRLATSVQIQSLAATCSEHAFKTKKEAEQKLASKKMEEAEEALLNSTAEAIFYSIFYKGRSDSPP</sequence>
<name>A0A7S3JU71_9STRA</name>
<gene>
    <name evidence="1" type="ORF">ALAG00032_LOCUS5892</name>
</gene>
<proteinExistence type="predicted"/>